<dbReference type="Gene3D" id="3.60.160.10">
    <property type="entry name" value="Mitochondrial biogenesis AIM24"/>
    <property type="match status" value="1"/>
</dbReference>
<dbReference type="InterPro" id="IPR036983">
    <property type="entry name" value="AIM24_sf"/>
</dbReference>
<dbReference type="InterPro" id="IPR016031">
    <property type="entry name" value="Trp_RNA-bd_attenuator-like_dom"/>
</dbReference>
<proteinExistence type="predicted"/>
<feature type="region of interest" description="Disordered" evidence="1">
    <location>
        <begin position="239"/>
        <end position="262"/>
    </location>
</feature>
<feature type="compositionally biased region" description="Gly residues" evidence="1">
    <location>
        <begin position="241"/>
        <end position="256"/>
    </location>
</feature>
<dbReference type="PANTHER" id="PTHR43657">
    <property type="entry name" value="TRYPTOPHAN RNA-BINDING ATTENUATOR PROTEIN-LIKE PROTEIN"/>
    <property type="match status" value="1"/>
</dbReference>
<evidence type="ECO:0000313" key="2">
    <source>
        <dbReference type="EMBL" id="QEQ96341.1"/>
    </source>
</evidence>
<dbReference type="Pfam" id="PF01987">
    <property type="entry name" value="AIM24"/>
    <property type="match status" value="1"/>
</dbReference>
<sequence>MRCHEVDYEIFGSEMQLVEIELDPGETVVAEAGAMTYMEEGISFETKMGDGSEPDQGLMGKLFSAGKRMVTGESVFTTHFTNQGRGKQRVSFAAPYPGNIVALNMAQLGERVTCQKDAFLCAALGTKIDIAFNRKLGTGLFGGEGFILQTLEGDGMAFIQAGGTVIRKELNGETLRVDTGCLVGFTDGIDYDIERAGSLKSMVFGGEGLFLATLKGTGTVWLQSLPFSRMADRIIASAPSAGGGSKGEGSVLGGLGRMIDGD</sequence>
<reference evidence="2 3" key="1">
    <citation type="journal article" date="2019" name="Biochem. Eng. J.">
        <title>Metabolic engineering of the marine bacteria Neptunomonas concharum for the production of acetoin and meso-2,3-butanediol from acetate.</title>
        <authorList>
            <person name="Li W."/>
            <person name="Pu N."/>
            <person name="Liu C.-X."/>
            <person name="Yuan Q.-P."/>
            <person name="Li Z.-J."/>
        </authorList>
    </citation>
    <scope>NUCLEOTIDE SEQUENCE [LARGE SCALE GENOMIC DNA]</scope>
    <source>
        <strain evidence="2 3">JCM17730</strain>
    </source>
</reference>
<dbReference type="Proteomes" id="UP000324760">
    <property type="component" value="Chromosome"/>
</dbReference>
<organism evidence="2 3">
    <name type="scientific">Neptunomonas concharum</name>
    <dbReference type="NCBI Taxonomy" id="1031538"/>
    <lineage>
        <taxon>Bacteria</taxon>
        <taxon>Pseudomonadati</taxon>
        <taxon>Pseudomonadota</taxon>
        <taxon>Gammaproteobacteria</taxon>
        <taxon>Oceanospirillales</taxon>
        <taxon>Oceanospirillaceae</taxon>
        <taxon>Neptunomonas</taxon>
    </lineage>
</organism>
<accession>A0A5P1RAN4</accession>
<dbReference type="SUPFAM" id="SSF51219">
    <property type="entry name" value="TRAP-like"/>
    <property type="match status" value="1"/>
</dbReference>
<evidence type="ECO:0000256" key="1">
    <source>
        <dbReference type="SAM" id="MobiDB-lite"/>
    </source>
</evidence>
<name>A0A5P1RAN4_9GAMM</name>
<dbReference type="RefSeq" id="WP_138988720.1">
    <property type="nucleotide sequence ID" value="NZ_CP043869.1"/>
</dbReference>
<gene>
    <name evidence="2" type="ORF">F0U83_06250</name>
</gene>
<dbReference type="InterPro" id="IPR002838">
    <property type="entry name" value="AIM24"/>
</dbReference>
<dbReference type="NCBIfam" id="TIGR00266">
    <property type="entry name" value="TIGR00266 family protein"/>
    <property type="match status" value="1"/>
</dbReference>
<dbReference type="OrthoDB" id="9779518at2"/>
<dbReference type="KEGG" id="ncu:F0U83_06250"/>
<dbReference type="EMBL" id="CP043869">
    <property type="protein sequence ID" value="QEQ96341.1"/>
    <property type="molecule type" value="Genomic_DNA"/>
</dbReference>
<dbReference type="PANTHER" id="PTHR43657:SF1">
    <property type="entry name" value="ALTERED INHERITANCE OF MITOCHONDRIA PROTEIN 24, MITOCHONDRIAL"/>
    <property type="match status" value="1"/>
</dbReference>
<protein>
    <submittedName>
        <fullName evidence="2">TIGR00266 family protein</fullName>
    </submittedName>
</protein>
<keyword evidence="3" id="KW-1185">Reference proteome</keyword>
<evidence type="ECO:0000313" key="3">
    <source>
        <dbReference type="Proteomes" id="UP000324760"/>
    </source>
</evidence>
<dbReference type="AlphaFoldDB" id="A0A5P1RAN4"/>